<reference evidence="1" key="1">
    <citation type="submission" date="2023-03" db="EMBL/GenBank/DDBJ databases">
        <title>Massive genome expansion in bonnet fungi (Mycena s.s.) driven by repeated elements and novel gene families across ecological guilds.</title>
        <authorList>
            <consortium name="Lawrence Berkeley National Laboratory"/>
            <person name="Harder C.B."/>
            <person name="Miyauchi S."/>
            <person name="Viragh M."/>
            <person name="Kuo A."/>
            <person name="Thoen E."/>
            <person name="Andreopoulos B."/>
            <person name="Lu D."/>
            <person name="Skrede I."/>
            <person name="Drula E."/>
            <person name="Henrissat B."/>
            <person name="Morin E."/>
            <person name="Kohler A."/>
            <person name="Barry K."/>
            <person name="LaButti K."/>
            <person name="Morin E."/>
            <person name="Salamov A."/>
            <person name="Lipzen A."/>
            <person name="Mereny Z."/>
            <person name="Hegedus B."/>
            <person name="Baldrian P."/>
            <person name="Stursova M."/>
            <person name="Weitz H."/>
            <person name="Taylor A."/>
            <person name="Grigoriev I.V."/>
            <person name="Nagy L.G."/>
            <person name="Martin F."/>
            <person name="Kauserud H."/>
        </authorList>
    </citation>
    <scope>NUCLEOTIDE SEQUENCE</scope>
    <source>
        <strain evidence="1">CBHHK002</strain>
    </source>
</reference>
<dbReference type="EMBL" id="JARIHO010000014">
    <property type="protein sequence ID" value="KAJ7350646.1"/>
    <property type="molecule type" value="Genomic_DNA"/>
</dbReference>
<sequence>MASETQIAHLLAQPASFTPNFTAEHSVVLPHSLQAVFDKFGSGETLEDSARLSDLCSTFRLTTKDHVTLSKDQSLAEVRCRGLQASSELVSSDGERSLTRQFFVLQEVVPLLCGLYQHTVTISGCLTSDRERNAALYETSAAGGILIWKLRTFEELAPSEGDGQVRTKVHERIQGRAPMLLRSTVEKETRRGHTIHMEQYHTLFT</sequence>
<comment type="caution">
    <text evidence="1">The sequence shown here is derived from an EMBL/GenBank/DDBJ whole genome shotgun (WGS) entry which is preliminary data.</text>
</comment>
<organism evidence="1 2">
    <name type="scientific">Mycena albidolilacea</name>
    <dbReference type="NCBI Taxonomy" id="1033008"/>
    <lineage>
        <taxon>Eukaryota</taxon>
        <taxon>Fungi</taxon>
        <taxon>Dikarya</taxon>
        <taxon>Basidiomycota</taxon>
        <taxon>Agaricomycotina</taxon>
        <taxon>Agaricomycetes</taxon>
        <taxon>Agaricomycetidae</taxon>
        <taxon>Agaricales</taxon>
        <taxon>Marasmiineae</taxon>
        <taxon>Mycenaceae</taxon>
        <taxon>Mycena</taxon>
    </lineage>
</organism>
<keyword evidence="2" id="KW-1185">Reference proteome</keyword>
<accession>A0AAD7ET93</accession>
<dbReference type="AlphaFoldDB" id="A0AAD7ET93"/>
<dbReference type="Proteomes" id="UP001218218">
    <property type="component" value="Unassembled WGS sequence"/>
</dbReference>
<evidence type="ECO:0000313" key="2">
    <source>
        <dbReference type="Proteomes" id="UP001218218"/>
    </source>
</evidence>
<evidence type="ECO:0000313" key="1">
    <source>
        <dbReference type="EMBL" id="KAJ7350646.1"/>
    </source>
</evidence>
<protein>
    <submittedName>
        <fullName evidence="1">Uncharacterized protein</fullName>
    </submittedName>
</protein>
<proteinExistence type="predicted"/>
<name>A0AAD7ET93_9AGAR</name>
<gene>
    <name evidence="1" type="ORF">DFH08DRAFT_114718</name>
</gene>